<dbReference type="PROSITE" id="PS00798">
    <property type="entry name" value="ALDOKETO_REDUCTASE_1"/>
    <property type="match status" value="1"/>
</dbReference>
<dbReference type="PROSITE" id="PS00063">
    <property type="entry name" value="ALDOKETO_REDUCTASE_3"/>
    <property type="match status" value="1"/>
</dbReference>
<feature type="binding site" evidence="5">
    <location>
        <position position="114"/>
    </location>
    <ligand>
        <name>substrate</name>
    </ligand>
</feature>
<evidence type="ECO:0000256" key="2">
    <source>
        <dbReference type="ARBA" id="ARBA00022857"/>
    </source>
</evidence>
<dbReference type="OrthoDB" id="416253at2759"/>
<evidence type="ECO:0000259" key="7">
    <source>
        <dbReference type="Pfam" id="PF00248"/>
    </source>
</evidence>
<dbReference type="EMBL" id="CADEPI010000026">
    <property type="protein sequence ID" value="CAB3366733.1"/>
    <property type="molecule type" value="Genomic_DNA"/>
</dbReference>
<evidence type="ECO:0000313" key="8">
    <source>
        <dbReference type="EMBL" id="CAB3366733.1"/>
    </source>
</evidence>
<evidence type="ECO:0000256" key="5">
    <source>
        <dbReference type="PIRSR" id="PIRSR000097-2"/>
    </source>
</evidence>
<comment type="caution">
    <text evidence="8">The sequence shown here is derived from an EMBL/GenBank/DDBJ whole genome shotgun (WGS) entry which is preliminary data.</text>
</comment>
<dbReference type="Gene3D" id="3.20.20.100">
    <property type="entry name" value="NADP-dependent oxidoreductase domain"/>
    <property type="match status" value="1"/>
</dbReference>
<keyword evidence="9" id="KW-1185">Reference proteome</keyword>
<dbReference type="Proteomes" id="UP000494165">
    <property type="component" value="Unassembled WGS sequence"/>
</dbReference>
<reference evidence="8 9" key="1">
    <citation type="submission" date="2020-04" db="EMBL/GenBank/DDBJ databases">
        <authorList>
            <person name="Alioto T."/>
            <person name="Alioto T."/>
            <person name="Gomez Garrido J."/>
        </authorList>
    </citation>
    <scope>NUCLEOTIDE SEQUENCE [LARGE SCALE GENOMIC DNA]</scope>
</reference>
<gene>
    <name evidence="8" type="ORF">CLODIP_2_CD16036</name>
</gene>
<dbReference type="Pfam" id="PF00248">
    <property type="entry name" value="Aldo_ket_red"/>
    <property type="match status" value="1"/>
</dbReference>
<dbReference type="InterPro" id="IPR036812">
    <property type="entry name" value="NAD(P)_OxRdtase_dom_sf"/>
</dbReference>
<feature type="active site" description="Proton donor" evidence="4">
    <location>
        <position position="52"/>
    </location>
</feature>
<dbReference type="InterPro" id="IPR020471">
    <property type="entry name" value="AKR"/>
</dbReference>
<dbReference type="PANTHER" id="PTHR11732">
    <property type="entry name" value="ALDO/KETO REDUCTASE"/>
    <property type="match status" value="1"/>
</dbReference>
<keyword evidence="2" id="KW-0521">NADP</keyword>
<evidence type="ECO:0000256" key="3">
    <source>
        <dbReference type="ARBA" id="ARBA00023002"/>
    </source>
</evidence>
<feature type="domain" description="NADP-dependent oxidoreductase" evidence="7">
    <location>
        <begin position="19"/>
        <end position="293"/>
    </location>
</feature>
<keyword evidence="3" id="KW-0560">Oxidoreductase</keyword>
<evidence type="ECO:0000313" key="9">
    <source>
        <dbReference type="Proteomes" id="UP000494165"/>
    </source>
</evidence>
<accession>A0A8S1CN20</accession>
<comment type="similarity">
    <text evidence="1">Belongs to the aldo/keto reductase family.</text>
</comment>
<dbReference type="SUPFAM" id="SSF51430">
    <property type="entry name" value="NAD(P)-linked oxidoreductase"/>
    <property type="match status" value="1"/>
</dbReference>
<name>A0A8S1CN20_9INSE</name>
<dbReference type="PRINTS" id="PR00069">
    <property type="entry name" value="ALDKETRDTASE"/>
</dbReference>
<feature type="site" description="Lowers pKa of active site Tyr" evidence="6">
    <location>
        <position position="81"/>
    </location>
</feature>
<dbReference type="InterPro" id="IPR018170">
    <property type="entry name" value="Aldo/ket_reductase_CS"/>
</dbReference>
<dbReference type="AlphaFoldDB" id="A0A8S1CN20"/>
<evidence type="ECO:0000256" key="1">
    <source>
        <dbReference type="ARBA" id="ARBA00007905"/>
    </source>
</evidence>
<proteinExistence type="inferred from homology"/>
<sequence>MTAKIPAVKLSNGFDMPILGLGTWKSSPGVVGQAVRDAIDVGYRHFDCAHCYANEDEVGEGLNAKIKEGAVKREDLFITSKLWNTNHPPEMVIPACKTTLKNLGLEYLDLYLIHWPLGYKDGLERFPTDENGKMIFSDADFVDTWPEMEKLVEMGLVRSIGLSNFNSQQIDRILKIAKIKPVVNQVECHPYLNQKKLMEFCKSKGISITAYSPLGSPDRPWAKPGEPGLLDDKKLKEMASKLGKSVAQLVIRYQVERGNVVIPKSVHKERMAENFNVFDFELGEQGMQYIDSFDCNGRVCAELGAIDHPHYPFHIEF</sequence>
<evidence type="ECO:0000256" key="6">
    <source>
        <dbReference type="PIRSR" id="PIRSR000097-3"/>
    </source>
</evidence>
<dbReference type="PIRSF" id="PIRSF000097">
    <property type="entry name" value="AKR"/>
    <property type="match status" value="1"/>
</dbReference>
<dbReference type="GO" id="GO:0016491">
    <property type="term" value="F:oxidoreductase activity"/>
    <property type="evidence" value="ECO:0007669"/>
    <property type="project" value="UniProtKB-KW"/>
</dbReference>
<dbReference type="PROSITE" id="PS00062">
    <property type="entry name" value="ALDOKETO_REDUCTASE_2"/>
    <property type="match status" value="1"/>
</dbReference>
<organism evidence="8 9">
    <name type="scientific">Cloeon dipterum</name>
    <dbReference type="NCBI Taxonomy" id="197152"/>
    <lineage>
        <taxon>Eukaryota</taxon>
        <taxon>Metazoa</taxon>
        <taxon>Ecdysozoa</taxon>
        <taxon>Arthropoda</taxon>
        <taxon>Hexapoda</taxon>
        <taxon>Insecta</taxon>
        <taxon>Pterygota</taxon>
        <taxon>Palaeoptera</taxon>
        <taxon>Ephemeroptera</taxon>
        <taxon>Pisciforma</taxon>
        <taxon>Baetidae</taxon>
        <taxon>Cloeon</taxon>
    </lineage>
</organism>
<protein>
    <recommendedName>
        <fullName evidence="7">NADP-dependent oxidoreductase domain-containing protein</fullName>
    </recommendedName>
</protein>
<dbReference type="InterPro" id="IPR023210">
    <property type="entry name" value="NADP_OxRdtase_dom"/>
</dbReference>
<evidence type="ECO:0000256" key="4">
    <source>
        <dbReference type="PIRSR" id="PIRSR000097-1"/>
    </source>
</evidence>
<dbReference type="FunFam" id="3.20.20.100:FF:000006">
    <property type="entry name" value="Aldo-keto reductase family 1 member A1"/>
    <property type="match status" value="1"/>
</dbReference>